<evidence type="ECO:0000256" key="7">
    <source>
        <dbReference type="SAM" id="Phobius"/>
    </source>
</evidence>
<evidence type="ECO:0000313" key="10">
    <source>
        <dbReference type="Proteomes" id="UP000293360"/>
    </source>
</evidence>
<evidence type="ECO:0000256" key="1">
    <source>
        <dbReference type="ARBA" id="ARBA00004141"/>
    </source>
</evidence>
<evidence type="ECO:0000256" key="5">
    <source>
        <dbReference type="ARBA" id="ARBA00023136"/>
    </source>
</evidence>
<keyword evidence="4 7" id="KW-1133">Transmembrane helix</keyword>
<evidence type="ECO:0000256" key="3">
    <source>
        <dbReference type="ARBA" id="ARBA00022692"/>
    </source>
</evidence>
<dbReference type="GO" id="GO:0006644">
    <property type="term" value="P:phospholipid metabolic process"/>
    <property type="evidence" value="ECO:0007669"/>
    <property type="project" value="InterPro"/>
</dbReference>
<dbReference type="GO" id="GO:0016020">
    <property type="term" value="C:membrane"/>
    <property type="evidence" value="ECO:0007669"/>
    <property type="project" value="UniProtKB-SubCell"/>
</dbReference>
<dbReference type="GO" id="GO:0008195">
    <property type="term" value="F:phosphatidate phosphatase activity"/>
    <property type="evidence" value="ECO:0007669"/>
    <property type="project" value="TreeGrafter"/>
</dbReference>
<feature type="domain" description="Phosphatidic acid phosphatase type 2/haloperoxidase" evidence="8">
    <location>
        <begin position="126"/>
        <end position="283"/>
    </location>
</feature>
<dbReference type="AlphaFoldDB" id="A0A4Q4TEC1"/>
<dbReference type="SMART" id="SM00014">
    <property type="entry name" value="acidPPc"/>
    <property type="match status" value="1"/>
</dbReference>
<feature type="region of interest" description="Disordered" evidence="6">
    <location>
        <begin position="1"/>
        <end position="24"/>
    </location>
</feature>
<evidence type="ECO:0000259" key="8">
    <source>
        <dbReference type="SMART" id="SM00014"/>
    </source>
</evidence>
<dbReference type="InterPro" id="IPR036938">
    <property type="entry name" value="PAP2/HPO_sf"/>
</dbReference>
<name>A0A4Q4TEC1_9PEZI</name>
<feature type="region of interest" description="Disordered" evidence="6">
    <location>
        <begin position="338"/>
        <end position="403"/>
    </location>
</feature>
<keyword evidence="10" id="KW-1185">Reference proteome</keyword>
<evidence type="ECO:0000256" key="4">
    <source>
        <dbReference type="ARBA" id="ARBA00022989"/>
    </source>
</evidence>
<gene>
    <name evidence="9" type="ORF">DL764_004027</name>
</gene>
<organism evidence="9 10">
    <name type="scientific">Monosporascus ibericus</name>
    <dbReference type="NCBI Taxonomy" id="155417"/>
    <lineage>
        <taxon>Eukaryota</taxon>
        <taxon>Fungi</taxon>
        <taxon>Dikarya</taxon>
        <taxon>Ascomycota</taxon>
        <taxon>Pezizomycotina</taxon>
        <taxon>Sordariomycetes</taxon>
        <taxon>Xylariomycetidae</taxon>
        <taxon>Xylariales</taxon>
        <taxon>Xylariales incertae sedis</taxon>
        <taxon>Monosporascus</taxon>
    </lineage>
</organism>
<feature type="transmembrane region" description="Helical" evidence="7">
    <location>
        <begin position="91"/>
        <end position="113"/>
    </location>
</feature>
<comment type="caution">
    <text evidence="9">The sequence shown here is derived from an EMBL/GenBank/DDBJ whole genome shotgun (WGS) entry which is preliminary data.</text>
</comment>
<accession>A0A4Q4TEC1</accession>
<dbReference type="Gene3D" id="1.20.144.10">
    <property type="entry name" value="Phosphatidic acid phosphatase type 2/haloperoxidase"/>
    <property type="match status" value="1"/>
</dbReference>
<protein>
    <recommendedName>
        <fullName evidence="8">Phosphatidic acid phosphatase type 2/haloperoxidase domain-containing protein</fullName>
    </recommendedName>
</protein>
<feature type="transmembrane region" description="Helical" evidence="7">
    <location>
        <begin position="265"/>
        <end position="283"/>
    </location>
</feature>
<dbReference type="OrthoDB" id="10030083at2759"/>
<dbReference type="InterPro" id="IPR043216">
    <property type="entry name" value="PAP-like"/>
</dbReference>
<dbReference type="EMBL" id="QJNU01000181">
    <property type="protein sequence ID" value="RYP05111.1"/>
    <property type="molecule type" value="Genomic_DNA"/>
</dbReference>
<dbReference type="Proteomes" id="UP000293360">
    <property type="component" value="Unassembled WGS sequence"/>
</dbReference>
<feature type="transmembrane region" description="Helical" evidence="7">
    <location>
        <begin position="207"/>
        <end position="225"/>
    </location>
</feature>
<dbReference type="CDD" id="cd03390">
    <property type="entry name" value="PAP2_containing_1_like"/>
    <property type="match status" value="1"/>
</dbReference>
<reference evidence="9 10" key="1">
    <citation type="submission" date="2018-06" db="EMBL/GenBank/DDBJ databases">
        <title>Complete Genomes of Monosporascus.</title>
        <authorList>
            <person name="Robinson A.J."/>
            <person name="Natvig D.O."/>
        </authorList>
    </citation>
    <scope>NUCLEOTIDE SEQUENCE [LARGE SCALE GENOMIC DNA]</scope>
    <source>
        <strain evidence="9 10">CBS 110550</strain>
    </source>
</reference>
<sequence length="403" mass="45583">MDLLSSQRREPRAPRDPQTNTRRQWIRTSEPYSMERRPTVVQWLRLTWLDLLTMQLYRAPPPVTRTFPLTVVETGEVVYPQFAYPHRQQIIAPWVDSFLAAGIPIAVILLAQVRIRSFWDVNNGIIGLVYSLLTSVCFVVMIKLFVGGLRPHFYDVCKPDRTLASQAQRNTTGQTGVGYQDYMYTSEICTADHDQHLWNALQSFPSGHSSTIFAGMVFLYLYLNAKLKVFSNYHPSMWKLAVLYLPILFACLIAGLLTVDWSHHWYDIVAGAVIGIVFAFSAYRMVYASIWDYHTNHIPLNRNSAFLWREGCEGSGMVFTDRAGWRAGSLRGQDTLPTHNAQASGFNNDNAHATNNSLTNGNGDTLQHREKHTNNGVTNGNGSTLQHPRRSMRGANPSADDMV</sequence>
<evidence type="ECO:0000313" key="9">
    <source>
        <dbReference type="EMBL" id="RYP05111.1"/>
    </source>
</evidence>
<dbReference type="SUPFAM" id="SSF48317">
    <property type="entry name" value="Acid phosphatase/Vanadium-dependent haloperoxidase"/>
    <property type="match status" value="1"/>
</dbReference>
<feature type="transmembrane region" description="Helical" evidence="7">
    <location>
        <begin position="125"/>
        <end position="146"/>
    </location>
</feature>
<feature type="transmembrane region" description="Helical" evidence="7">
    <location>
        <begin position="237"/>
        <end position="259"/>
    </location>
</feature>
<dbReference type="InterPro" id="IPR000326">
    <property type="entry name" value="PAP2/HPO"/>
</dbReference>
<dbReference type="GO" id="GO:0046839">
    <property type="term" value="P:phospholipid dephosphorylation"/>
    <property type="evidence" value="ECO:0007669"/>
    <property type="project" value="TreeGrafter"/>
</dbReference>
<evidence type="ECO:0000256" key="2">
    <source>
        <dbReference type="ARBA" id="ARBA00008816"/>
    </source>
</evidence>
<dbReference type="PANTHER" id="PTHR10165:SF84">
    <property type="entry name" value="PHOSPHATIDIC ACID PHOSPHATASE BETA"/>
    <property type="match status" value="1"/>
</dbReference>
<dbReference type="PANTHER" id="PTHR10165">
    <property type="entry name" value="LIPID PHOSPHATE PHOSPHATASE"/>
    <property type="match status" value="1"/>
</dbReference>
<feature type="compositionally biased region" description="Low complexity" evidence="6">
    <location>
        <begin position="374"/>
        <end position="384"/>
    </location>
</feature>
<keyword evidence="3 7" id="KW-0812">Transmembrane</keyword>
<keyword evidence="5 7" id="KW-0472">Membrane</keyword>
<comment type="similarity">
    <text evidence="2">Belongs to the PA-phosphatase related phosphoesterase family.</text>
</comment>
<dbReference type="Pfam" id="PF01569">
    <property type="entry name" value="PAP2"/>
    <property type="match status" value="1"/>
</dbReference>
<comment type="subcellular location">
    <subcellularLocation>
        <location evidence="1">Membrane</location>
        <topology evidence="1">Multi-pass membrane protein</topology>
    </subcellularLocation>
</comment>
<feature type="compositionally biased region" description="Polar residues" evidence="6">
    <location>
        <begin position="338"/>
        <end position="365"/>
    </location>
</feature>
<evidence type="ECO:0000256" key="6">
    <source>
        <dbReference type="SAM" id="MobiDB-lite"/>
    </source>
</evidence>
<dbReference type="STRING" id="155417.A0A4Q4TEC1"/>
<proteinExistence type="inferred from homology"/>